<dbReference type="Proteomes" id="UP001166293">
    <property type="component" value="Unassembled WGS sequence"/>
</dbReference>
<proteinExistence type="predicted"/>
<dbReference type="InterPro" id="IPR051806">
    <property type="entry name" value="HAD-like_SPP"/>
</dbReference>
<gene>
    <name evidence="1" type="ORF">KUH32_02980</name>
</gene>
<protein>
    <submittedName>
        <fullName evidence="1">HAD family phosphatase</fullName>
    </submittedName>
</protein>
<dbReference type="RefSeq" id="WP_217776576.1">
    <property type="nucleotide sequence ID" value="NZ_JAHRWL010000001.1"/>
</dbReference>
<sequence>MTYQAVIFDLDGTLVDSEAVALESANRAARRFGLTMRPDFFHSLVGTDGVTTKARLAAEFGAEIVPAFDAAWGEEFDAIRSAGMALKPGVMDVLAALDTLQLPRAVATSSRRRGAQASLAAAGILERFHTVVTRDCVTNAKPHPEPYLIAAQRLNVPPERCLAFEDSPTGARSAMAAGMRVVVVPDVVRVDDELGHHRAETILHGATLAGLL</sequence>
<evidence type="ECO:0000313" key="1">
    <source>
        <dbReference type="EMBL" id="MBV2358724.1"/>
    </source>
</evidence>
<dbReference type="Pfam" id="PF13419">
    <property type="entry name" value="HAD_2"/>
    <property type="match status" value="1"/>
</dbReference>
<reference evidence="1" key="1">
    <citation type="submission" date="2021-06" db="EMBL/GenBank/DDBJ databases">
        <title>Thalassococcus sp. CAU 1522 isolated from sea sand, Republic of Korea.</title>
        <authorList>
            <person name="Kim W."/>
        </authorList>
    </citation>
    <scope>NUCLEOTIDE SEQUENCE</scope>
    <source>
        <strain evidence="1">CAU 1522</strain>
    </source>
</reference>
<dbReference type="SFLD" id="SFLDG01135">
    <property type="entry name" value="C1.5.6:_HAD__Beta-PGM__Phospha"/>
    <property type="match status" value="1"/>
</dbReference>
<dbReference type="SFLD" id="SFLDG01129">
    <property type="entry name" value="C1.5:_HAD__Beta-PGM__Phosphata"/>
    <property type="match status" value="1"/>
</dbReference>
<comment type="caution">
    <text evidence="1">The sequence shown here is derived from an EMBL/GenBank/DDBJ whole genome shotgun (WGS) entry which is preliminary data.</text>
</comment>
<evidence type="ECO:0000313" key="2">
    <source>
        <dbReference type="Proteomes" id="UP001166293"/>
    </source>
</evidence>
<name>A0ABS6N3X9_9RHOB</name>
<dbReference type="SFLD" id="SFLDS00003">
    <property type="entry name" value="Haloacid_Dehalogenase"/>
    <property type="match status" value="1"/>
</dbReference>
<dbReference type="InterPro" id="IPR041492">
    <property type="entry name" value="HAD_2"/>
</dbReference>
<dbReference type="NCBIfam" id="TIGR01509">
    <property type="entry name" value="HAD-SF-IA-v3"/>
    <property type="match status" value="1"/>
</dbReference>
<dbReference type="EMBL" id="JAHRWL010000001">
    <property type="protein sequence ID" value="MBV2358724.1"/>
    <property type="molecule type" value="Genomic_DNA"/>
</dbReference>
<dbReference type="InterPro" id="IPR006439">
    <property type="entry name" value="HAD-SF_hydro_IA"/>
</dbReference>
<organism evidence="1 2">
    <name type="scientific">Thalassococcus arenae</name>
    <dbReference type="NCBI Taxonomy" id="2851652"/>
    <lineage>
        <taxon>Bacteria</taxon>
        <taxon>Pseudomonadati</taxon>
        <taxon>Pseudomonadota</taxon>
        <taxon>Alphaproteobacteria</taxon>
        <taxon>Rhodobacterales</taxon>
        <taxon>Roseobacteraceae</taxon>
        <taxon>Thalassococcus</taxon>
    </lineage>
</organism>
<dbReference type="PANTHER" id="PTHR43481:SF4">
    <property type="entry name" value="GLYCEROL-1-PHOSPHATE PHOSPHOHYDROLASE 1-RELATED"/>
    <property type="match status" value="1"/>
</dbReference>
<accession>A0ABS6N3X9</accession>
<keyword evidence="2" id="KW-1185">Reference proteome</keyword>
<dbReference type="PANTHER" id="PTHR43481">
    <property type="entry name" value="FRUCTOSE-1-PHOSPHATE PHOSPHATASE"/>
    <property type="match status" value="1"/>
</dbReference>